<dbReference type="Gene3D" id="1.10.630.10">
    <property type="entry name" value="Cytochrome P450"/>
    <property type="match status" value="1"/>
</dbReference>
<dbReference type="CDD" id="cd20620">
    <property type="entry name" value="CYP132-like"/>
    <property type="match status" value="1"/>
</dbReference>
<dbReference type="Pfam" id="PF00067">
    <property type="entry name" value="p450"/>
    <property type="match status" value="1"/>
</dbReference>
<evidence type="ECO:0000256" key="2">
    <source>
        <dbReference type="ARBA" id="ARBA00022617"/>
    </source>
</evidence>
<dbReference type="GO" id="GO:0016705">
    <property type="term" value="F:oxidoreductase activity, acting on paired donors, with incorporation or reduction of molecular oxygen"/>
    <property type="evidence" value="ECO:0007669"/>
    <property type="project" value="InterPro"/>
</dbReference>
<dbReference type="SUPFAM" id="SSF48264">
    <property type="entry name" value="Cytochrome P450"/>
    <property type="match status" value="1"/>
</dbReference>
<keyword evidence="4 8" id="KW-0560">Oxidoreductase</keyword>
<evidence type="ECO:0000256" key="6">
    <source>
        <dbReference type="ARBA" id="ARBA00023033"/>
    </source>
</evidence>
<dbReference type="STRING" id="1003.SAMN04488541_100317"/>
<dbReference type="EMBL" id="FONY01000003">
    <property type="protein sequence ID" value="SFE55599.1"/>
    <property type="molecule type" value="Genomic_DNA"/>
</dbReference>
<evidence type="ECO:0000256" key="3">
    <source>
        <dbReference type="ARBA" id="ARBA00022723"/>
    </source>
</evidence>
<organism evidence="9 10">
    <name type="scientific">Thermoflexibacter ruber</name>
    <dbReference type="NCBI Taxonomy" id="1003"/>
    <lineage>
        <taxon>Bacteria</taxon>
        <taxon>Pseudomonadati</taxon>
        <taxon>Bacteroidota</taxon>
        <taxon>Cytophagia</taxon>
        <taxon>Cytophagales</taxon>
        <taxon>Thermoflexibacteraceae</taxon>
        <taxon>Thermoflexibacter</taxon>
    </lineage>
</organism>
<dbReference type="GO" id="GO:0020037">
    <property type="term" value="F:heme binding"/>
    <property type="evidence" value="ECO:0007669"/>
    <property type="project" value="InterPro"/>
</dbReference>
<dbReference type="PROSITE" id="PS00086">
    <property type="entry name" value="CYTOCHROME_P450"/>
    <property type="match status" value="1"/>
</dbReference>
<evidence type="ECO:0000256" key="4">
    <source>
        <dbReference type="ARBA" id="ARBA00023002"/>
    </source>
</evidence>
<dbReference type="PRINTS" id="PR00385">
    <property type="entry name" value="P450"/>
</dbReference>
<evidence type="ECO:0000256" key="7">
    <source>
        <dbReference type="PIRSR" id="PIRSR602401-1"/>
    </source>
</evidence>
<protein>
    <submittedName>
        <fullName evidence="9">Cytochrome P450</fullName>
    </submittedName>
</protein>
<evidence type="ECO:0000313" key="9">
    <source>
        <dbReference type="EMBL" id="SFE55599.1"/>
    </source>
</evidence>
<dbReference type="InterPro" id="IPR002401">
    <property type="entry name" value="Cyt_P450_E_grp-I"/>
</dbReference>
<reference evidence="10" key="1">
    <citation type="submission" date="2016-10" db="EMBL/GenBank/DDBJ databases">
        <authorList>
            <person name="Varghese N."/>
            <person name="Submissions S."/>
        </authorList>
    </citation>
    <scope>NUCLEOTIDE SEQUENCE [LARGE SCALE GENOMIC DNA]</scope>
    <source>
        <strain>GEY</strain>
        <strain evidence="10">DSM 9560</strain>
    </source>
</reference>
<feature type="binding site" description="axial binding residue" evidence="7">
    <location>
        <position position="398"/>
    </location>
    <ligand>
        <name>heme</name>
        <dbReference type="ChEBI" id="CHEBI:30413"/>
    </ligand>
    <ligandPart>
        <name>Fe</name>
        <dbReference type="ChEBI" id="CHEBI:18248"/>
    </ligandPart>
</feature>
<evidence type="ECO:0000313" key="10">
    <source>
        <dbReference type="Proteomes" id="UP000199513"/>
    </source>
</evidence>
<evidence type="ECO:0000256" key="8">
    <source>
        <dbReference type="RuleBase" id="RU000461"/>
    </source>
</evidence>
<dbReference type="InterPro" id="IPR036396">
    <property type="entry name" value="Cyt_P450_sf"/>
</dbReference>
<keyword evidence="5 7" id="KW-0408">Iron</keyword>
<dbReference type="InterPro" id="IPR017972">
    <property type="entry name" value="Cyt_P450_CS"/>
</dbReference>
<dbReference type="GO" id="GO:0005506">
    <property type="term" value="F:iron ion binding"/>
    <property type="evidence" value="ECO:0007669"/>
    <property type="project" value="InterPro"/>
</dbReference>
<name>A0A1I2BHQ7_9BACT</name>
<dbReference type="OrthoDB" id="9764248at2"/>
<keyword evidence="10" id="KW-1185">Reference proteome</keyword>
<proteinExistence type="inferred from homology"/>
<gene>
    <name evidence="9" type="ORF">SAMN04488541_100317</name>
</gene>
<comment type="similarity">
    <text evidence="1 8">Belongs to the cytochrome P450 family.</text>
</comment>
<evidence type="ECO:0000256" key="5">
    <source>
        <dbReference type="ARBA" id="ARBA00023004"/>
    </source>
</evidence>
<dbReference type="InterPro" id="IPR050196">
    <property type="entry name" value="Cytochrome_P450_Monoox"/>
</dbReference>
<dbReference type="PANTHER" id="PTHR24291:SF50">
    <property type="entry name" value="BIFUNCTIONAL ALBAFLAVENONE MONOOXYGENASE_TERPENE SYNTHASE"/>
    <property type="match status" value="1"/>
</dbReference>
<dbReference type="InterPro" id="IPR001128">
    <property type="entry name" value="Cyt_P450"/>
</dbReference>
<dbReference type="GO" id="GO:0004497">
    <property type="term" value="F:monooxygenase activity"/>
    <property type="evidence" value="ECO:0007669"/>
    <property type="project" value="UniProtKB-KW"/>
</dbReference>
<keyword evidence="3 7" id="KW-0479">Metal-binding</keyword>
<evidence type="ECO:0000256" key="1">
    <source>
        <dbReference type="ARBA" id="ARBA00010617"/>
    </source>
</evidence>
<dbReference type="RefSeq" id="WP_091539230.1">
    <property type="nucleotide sequence ID" value="NZ_FONY01000003.1"/>
</dbReference>
<keyword evidence="2 7" id="KW-0349">Heme</keyword>
<comment type="cofactor">
    <cofactor evidence="7">
        <name>heme</name>
        <dbReference type="ChEBI" id="CHEBI:30413"/>
    </cofactor>
</comment>
<dbReference type="PRINTS" id="PR00463">
    <property type="entry name" value="EP450I"/>
</dbReference>
<dbReference type="Proteomes" id="UP000199513">
    <property type="component" value="Unassembled WGS sequence"/>
</dbReference>
<dbReference type="AlphaFoldDB" id="A0A1I2BHQ7"/>
<sequence>MKPIPQVPVENLITRNMLVFARNPLAFFEKNRQKYGDVYESNLSPFLRMFVFCKPEYVKHLLIDNAKNYTKSFAYGFLKRALGNGLVTSEGDFWLRQRRIAQPAFHRERLTALAQIMTDSIEESLLRMETYKAQGKAFDIADEMMRLTSDIAAKALFSSDISGFKDKVIDCINNLNLSISNMIKSPFSRFVGWFPTPNNLFFRKNQRAFDKIIYYLIENRRKTQTDRYNDLLQLLLEAKDEETGESMDNLQLRDEVITLFAAGSETSSNALAWAIFLLATNPEKKEKLKKEIQGVLQCNSPQFTDIQKLTYTNQVIQETLRLYPPAWIVGRQAKEDDEIDGYFIPKRTQTIMPTWVIHRHPDLWENPQSFYPERFESELVKTRHKFAHFPFGGGPRFCIGNNFAMLEMTLALTMILQKFDFELVDKQVITEEAMITLKPKHGIWVQVK</sequence>
<dbReference type="PANTHER" id="PTHR24291">
    <property type="entry name" value="CYTOCHROME P450 FAMILY 4"/>
    <property type="match status" value="1"/>
</dbReference>
<keyword evidence="6 8" id="KW-0503">Monooxygenase</keyword>
<accession>A0A1I2BHQ7</accession>